<feature type="region of interest" description="Disordered" evidence="1">
    <location>
        <begin position="48"/>
        <end position="72"/>
    </location>
</feature>
<reference evidence="2 3" key="1">
    <citation type="submission" date="2017-03" db="EMBL/GenBank/DDBJ databases">
        <title>WGS assembly of Porphyra umbilicalis.</title>
        <authorList>
            <person name="Brawley S.H."/>
            <person name="Blouin N.A."/>
            <person name="Ficko-Blean E."/>
            <person name="Wheeler G.L."/>
            <person name="Lohr M."/>
            <person name="Goodson H.V."/>
            <person name="Jenkins J.W."/>
            <person name="Blaby-Haas C.E."/>
            <person name="Helliwell K.E."/>
            <person name="Chan C."/>
            <person name="Marriage T."/>
            <person name="Bhattacharya D."/>
            <person name="Klein A.S."/>
            <person name="Badis Y."/>
            <person name="Brodie J."/>
            <person name="Cao Y."/>
            <person name="Collen J."/>
            <person name="Dittami S.M."/>
            <person name="Gachon C.M."/>
            <person name="Green B.R."/>
            <person name="Karpowicz S."/>
            <person name="Kim J.W."/>
            <person name="Kudahl U."/>
            <person name="Lin S."/>
            <person name="Michel G."/>
            <person name="Mittag M."/>
            <person name="Olson B.J."/>
            <person name="Pangilinan J."/>
            <person name="Peng Y."/>
            <person name="Qiu H."/>
            <person name="Shu S."/>
            <person name="Singer J.T."/>
            <person name="Smith A.G."/>
            <person name="Sprecher B.N."/>
            <person name="Wagner V."/>
            <person name="Wang W."/>
            <person name="Wang Z.-Y."/>
            <person name="Yan J."/>
            <person name="Yarish C."/>
            <person name="Zoeuner-Riek S."/>
            <person name="Zhuang Y."/>
            <person name="Zou Y."/>
            <person name="Lindquist E.A."/>
            <person name="Grimwood J."/>
            <person name="Barry K."/>
            <person name="Rokhsar D.S."/>
            <person name="Schmutz J."/>
            <person name="Stiller J.W."/>
            <person name="Grossman A.R."/>
            <person name="Prochnik S.E."/>
        </authorList>
    </citation>
    <scope>NUCLEOTIDE SEQUENCE [LARGE SCALE GENOMIC DNA]</scope>
    <source>
        <strain evidence="2">4086291</strain>
    </source>
</reference>
<dbReference type="EMBL" id="KV918794">
    <property type="protein sequence ID" value="OSX79261.1"/>
    <property type="molecule type" value="Genomic_DNA"/>
</dbReference>
<protein>
    <submittedName>
        <fullName evidence="2">Uncharacterized protein</fullName>
    </submittedName>
</protein>
<organism evidence="2 3">
    <name type="scientific">Porphyra umbilicalis</name>
    <name type="common">Purple laver</name>
    <name type="synonym">Red alga</name>
    <dbReference type="NCBI Taxonomy" id="2786"/>
    <lineage>
        <taxon>Eukaryota</taxon>
        <taxon>Rhodophyta</taxon>
        <taxon>Bangiophyceae</taxon>
        <taxon>Bangiales</taxon>
        <taxon>Bangiaceae</taxon>
        <taxon>Porphyra</taxon>
    </lineage>
</organism>
<gene>
    <name evidence="2" type="ORF">BU14_0082s0026</name>
</gene>
<evidence type="ECO:0000313" key="3">
    <source>
        <dbReference type="Proteomes" id="UP000218209"/>
    </source>
</evidence>
<accession>A0A1X6PEH0</accession>
<dbReference type="Proteomes" id="UP000218209">
    <property type="component" value="Unassembled WGS sequence"/>
</dbReference>
<name>A0A1X6PEH0_PORUM</name>
<evidence type="ECO:0000256" key="1">
    <source>
        <dbReference type="SAM" id="MobiDB-lite"/>
    </source>
</evidence>
<dbReference type="AlphaFoldDB" id="A0A1X6PEH0"/>
<evidence type="ECO:0000313" key="2">
    <source>
        <dbReference type="EMBL" id="OSX79261.1"/>
    </source>
</evidence>
<sequence>MAFASAWTPVAAPADRTSFVGGRPAVAAVRPSAGPTMRNAISNDTFAPRVGLPTITPTSVPSRVGNPRTSGPIRAGTLLAKFRVSAADRAKALQQYADRSIDDMAVTDPAEAYMAAGVTVMYGNPAAGAGKSVPSFKETVTKGKEEKLRKAELSATYLSRNRSTAEKYNDFYELRRQALSLVDGSSYAEGLVTRYPAVARKVVDRAAAARESQLRYVAPTSVEEAYMTAAVDAAMKRKRSTRTPPGFGGFDGVDAVAAEYLSKNAPPVEWTQALYDANANASVKLGHGCDYEEGLYNKFRSVASVMRPTPRY</sequence>
<keyword evidence="3" id="KW-1185">Reference proteome</keyword>
<proteinExistence type="predicted"/>